<organism evidence="1 2">
    <name type="scientific">Galerina marginata (strain CBS 339.88)</name>
    <dbReference type="NCBI Taxonomy" id="685588"/>
    <lineage>
        <taxon>Eukaryota</taxon>
        <taxon>Fungi</taxon>
        <taxon>Dikarya</taxon>
        <taxon>Basidiomycota</taxon>
        <taxon>Agaricomycotina</taxon>
        <taxon>Agaricomycetes</taxon>
        <taxon>Agaricomycetidae</taxon>
        <taxon>Agaricales</taxon>
        <taxon>Agaricineae</taxon>
        <taxon>Strophariaceae</taxon>
        <taxon>Galerina</taxon>
    </lineage>
</organism>
<dbReference type="EMBL" id="KL142407">
    <property type="protein sequence ID" value="KDR68641.1"/>
    <property type="molecule type" value="Genomic_DNA"/>
</dbReference>
<sequence length="550" mass="62338">MLHFYPREYATDADRSTPGSSQVEDATMRNVGPISKLHEDVLWKVFLVNADMKNDKGGRTYVGDKVAGWTERALTITWTCSHVCRRWRQLIIHSPSLWGKLIDLDGLASIRPQWKDEIMRRTGSATLSVKGSVFAQKPTELSFALSILQDHWPRIQNLKLRISRGSTLPSRTWKLFYRPAPALQSFYLESRDGFQHPMSPTPSFGLIFANHVPLIRHFGSWRYDLKFTPEMTWISCIRRLDVSYNSSMSIDDWLLALGNMPQIEHLNLMLSFPFPPDTRTTTQVHLPNLAEICVNNRLRAWAVFLAQITPGIGCHLSVSTVDEVEPYHPLDLTLATQVLSRYSQNWFNNRIVTTLSLSVLHTSLFIRERLSNPDAESFQVDVGCAGPDELSTITPLLQAFSSCDFKNITTFDLLIDLFPFQVLDSSVHRFLASLPSVETLQIILREEPSAFIPLQNALILAGHEDQELQTPVLPHVRTVKLLGPQEVWTPETIEAFLPFLILRMKYQAPIQVLDLTDCQIKEGLHILDEITGLKVVYNSAGGIQEHICGA</sequence>
<evidence type="ECO:0000313" key="2">
    <source>
        <dbReference type="Proteomes" id="UP000027222"/>
    </source>
</evidence>
<gene>
    <name evidence="1" type="ORF">GALMADRAFT_256929</name>
</gene>
<reference evidence="2" key="1">
    <citation type="journal article" date="2014" name="Proc. Natl. Acad. Sci. U.S.A.">
        <title>Extensive sampling of basidiomycete genomes demonstrates inadequacy of the white-rot/brown-rot paradigm for wood decay fungi.</title>
        <authorList>
            <person name="Riley R."/>
            <person name="Salamov A.A."/>
            <person name="Brown D.W."/>
            <person name="Nagy L.G."/>
            <person name="Floudas D."/>
            <person name="Held B.W."/>
            <person name="Levasseur A."/>
            <person name="Lombard V."/>
            <person name="Morin E."/>
            <person name="Otillar R."/>
            <person name="Lindquist E.A."/>
            <person name="Sun H."/>
            <person name="LaButti K.M."/>
            <person name="Schmutz J."/>
            <person name="Jabbour D."/>
            <person name="Luo H."/>
            <person name="Baker S.E."/>
            <person name="Pisabarro A.G."/>
            <person name="Walton J.D."/>
            <person name="Blanchette R.A."/>
            <person name="Henrissat B."/>
            <person name="Martin F."/>
            <person name="Cullen D."/>
            <person name="Hibbett D.S."/>
            <person name="Grigoriev I.V."/>
        </authorList>
    </citation>
    <scope>NUCLEOTIDE SEQUENCE [LARGE SCALE GENOMIC DNA]</scope>
    <source>
        <strain evidence="2">CBS 339.88</strain>
    </source>
</reference>
<dbReference type="OrthoDB" id="2934649at2759"/>
<dbReference type="AlphaFoldDB" id="A0A067SCL8"/>
<protein>
    <recommendedName>
        <fullName evidence="3">F-box domain-containing protein</fullName>
    </recommendedName>
</protein>
<accession>A0A067SCL8</accession>
<dbReference type="InterPro" id="IPR032675">
    <property type="entry name" value="LRR_dom_sf"/>
</dbReference>
<name>A0A067SCL8_GALM3</name>
<dbReference type="Gene3D" id="3.80.10.10">
    <property type="entry name" value="Ribonuclease Inhibitor"/>
    <property type="match status" value="1"/>
</dbReference>
<keyword evidence="2" id="KW-1185">Reference proteome</keyword>
<evidence type="ECO:0008006" key="3">
    <source>
        <dbReference type="Google" id="ProtNLM"/>
    </source>
</evidence>
<proteinExistence type="predicted"/>
<evidence type="ECO:0000313" key="1">
    <source>
        <dbReference type="EMBL" id="KDR68641.1"/>
    </source>
</evidence>
<dbReference type="Proteomes" id="UP000027222">
    <property type="component" value="Unassembled WGS sequence"/>
</dbReference>
<dbReference type="HOGENOM" id="CLU_030662_0_0_1"/>